<dbReference type="EMBL" id="LAZR01004703">
    <property type="protein sequence ID" value="KKN06344.1"/>
    <property type="molecule type" value="Genomic_DNA"/>
</dbReference>
<accession>A0A0F9MKX1</accession>
<gene>
    <name evidence="1" type="ORF">LCGC14_1078400</name>
</gene>
<sequence>MTDDLWNHPGDYRFLHPDPELHLCWCPHCRRILFPDEVHVFPRGGKHKPFCGEHDAEDDLVPVTA</sequence>
<evidence type="ECO:0000313" key="1">
    <source>
        <dbReference type="EMBL" id="KKN06344.1"/>
    </source>
</evidence>
<feature type="non-terminal residue" evidence="1">
    <location>
        <position position="65"/>
    </location>
</feature>
<reference evidence="1" key="1">
    <citation type="journal article" date="2015" name="Nature">
        <title>Complex archaea that bridge the gap between prokaryotes and eukaryotes.</title>
        <authorList>
            <person name="Spang A."/>
            <person name="Saw J.H."/>
            <person name="Jorgensen S.L."/>
            <person name="Zaremba-Niedzwiedzka K."/>
            <person name="Martijn J."/>
            <person name="Lind A.E."/>
            <person name="van Eijk R."/>
            <person name="Schleper C."/>
            <person name="Guy L."/>
            <person name="Ettema T.J."/>
        </authorList>
    </citation>
    <scope>NUCLEOTIDE SEQUENCE</scope>
</reference>
<protein>
    <submittedName>
        <fullName evidence="1">Uncharacterized protein</fullName>
    </submittedName>
</protein>
<name>A0A0F9MKX1_9ZZZZ</name>
<organism evidence="1">
    <name type="scientific">marine sediment metagenome</name>
    <dbReference type="NCBI Taxonomy" id="412755"/>
    <lineage>
        <taxon>unclassified sequences</taxon>
        <taxon>metagenomes</taxon>
        <taxon>ecological metagenomes</taxon>
    </lineage>
</organism>
<comment type="caution">
    <text evidence="1">The sequence shown here is derived from an EMBL/GenBank/DDBJ whole genome shotgun (WGS) entry which is preliminary data.</text>
</comment>
<proteinExistence type="predicted"/>
<dbReference type="AlphaFoldDB" id="A0A0F9MKX1"/>